<evidence type="ECO:0000313" key="2">
    <source>
        <dbReference type="EMBL" id="OTN77212.1"/>
    </source>
</evidence>
<keyword evidence="3" id="KW-1185">Reference proteome</keyword>
<organism evidence="2 3">
    <name type="scientific">Candidatus Enterococcus testudinis</name>
    <dbReference type="NCBI Taxonomy" id="1834191"/>
    <lineage>
        <taxon>Bacteria</taxon>
        <taxon>Bacillati</taxon>
        <taxon>Bacillota</taxon>
        <taxon>Bacilli</taxon>
        <taxon>Lactobacillales</taxon>
        <taxon>Enterococcaceae</taxon>
        <taxon>Enterococcus</taxon>
    </lineage>
</organism>
<accession>A0A242A8D4</accession>
<proteinExistence type="predicted"/>
<feature type="region of interest" description="Disordered" evidence="1">
    <location>
        <begin position="31"/>
        <end position="52"/>
    </location>
</feature>
<evidence type="ECO:0000313" key="3">
    <source>
        <dbReference type="Proteomes" id="UP000195043"/>
    </source>
</evidence>
<dbReference type="AlphaFoldDB" id="A0A242A8D4"/>
<name>A0A242A8D4_9ENTE</name>
<reference evidence="2 3" key="1">
    <citation type="submission" date="2017-05" db="EMBL/GenBank/DDBJ databases">
        <title>The Genome Sequence of Enterococcus sp. 8G7_MSG3316.</title>
        <authorList>
            <consortium name="The Broad Institute Genomics Platform"/>
            <consortium name="The Broad Institute Genomic Center for Infectious Diseases"/>
            <person name="Earl A."/>
            <person name="Manson A."/>
            <person name="Schwartman J."/>
            <person name="Gilmore M."/>
            <person name="Abouelleil A."/>
            <person name="Cao P."/>
            <person name="Chapman S."/>
            <person name="Cusick C."/>
            <person name="Shea T."/>
            <person name="Young S."/>
            <person name="Neafsey D."/>
            <person name="Nusbaum C."/>
            <person name="Birren B."/>
        </authorList>
    </citation>
    <scope>NUCLEOTIDE SEQUENCE [LARGE SCALE GENOMIC DNA]</scope>
    <source>
        <strain evidence="2 3">8G7_MSG3316</strain>
    </source>
</reference>
<comment type="caution">
    <text evidence="2">The sequence shown here is derived from an EMBL/GenBank/DDBJ whole genome shotgun (WGS) entry which is preliminary data.</text>
</comment>
<protein>
    <submittedName>
        <fullName evidence="2">Uncharacterized protein</fullName>
    </submittedName>
</protein>
<dbReference type="EMBL" id="NGKU01000001">
    <property type="protein sequence ID" value="OTN77212.1"/>
    <property type="molecule type" value="Genomic_DNA"/>
</dbReference>
<gene>
    <name evidence="2" type="ORF">A5886_002309</name>
</gene>
<dbReference type="Proteomes" id="UP000195043">
    <property type="component" value="Unassembled WGS sequence"/>
</dbReference>
<evidence type="ECO:0000256" key="1">
    <source>
        <dbReference type="SAM" id="MobiDB-lite"/>
    </source>
</evidence>
<dbReference type="STRING" id="1834191.A5886_002309"/>
<sequence length="52" mass="6066">MQMNRIGKNEKMIGDRSSFFLKQSLHSVSFRNGIMRMNDKEGTKDEDKRSSV</sequence>
<feature type="compositionally biased region" description="Basic and acidic residues" evidence="1">
    <location>
        <begin position="37"/>
        <end position="52"/>
    </location>
</feature>